<dbReference type="PANTHER" id="PTHR21312:SF36">
    <property type="entry name" value="SERINE PROTEASE INHIBITOR KAZAL-TYPE 13"/>
    <property type="match status" value="1"/>
</dbReference>
<keyword evidence="4" id="KW-0646">Protease inhibitor</keyword>
<dbReference type="PROSITE" id="PS00282">
    <property type="entry name" value="KAZAL_1"/>
    <property type="match status" value="1"/>
</dbReference>
<dbReference type="Pfam" id="PF00050">
    <property type="entry name" value="Kazal_1"/>
    <property type="match status" value="1"/>
</dbReference>
<dbReference type="PANTHER" id="PTHR21312">
    <property type="entry name" value="SERINE PROTEASE INHIBITOR"/>
    <property type="match status" value="1"/>
</dbReference>
<dbReference type="eggNOG" id="KOG3649">
    <property type="taxonomic scope" value="Eukaryota"/>
</dbReference>
<evidence type="ECO:0000313" key="4">
    <source>
        <dbReference type="RefSeq" id="XP_005074780.1"/>
    </source>
</evidence>
<dbReference type="CDD" id="cd00104">
    <property type="entry name" value="KAZAL_FS"/>
    <property type="match status" value="1"/>
</dbReference>
<proteinExistence type="predicted"/>
<dbReference type="RefSeq" id="XP_005074780.1">
    <property type="nucleotide sequence ID" value="XM_005074723.2"/>
</dbReference>
<gene>
    <name evidence="4" type="primary">LOC101829980</name>
</gene>
<dbReference type="GeneID" id="101829980"/>
<dbReference type="Proteomes" id="UP000886700">
    <property type="component" value="Unplaced"/>
</dbReference>
<keyword evidence="3" id="KW-1185">Reference proteome</keyword>
<dbReference type="PROSITE" id="PS51465">
    <property type="entry name" value="KAZAL_2"/>
    <property type="match status" value="1"/>
</dbReference>
<dbReference type="STRING" id="10036.ENSMAUP00000005840"/>
<feature type="chain" id="PRO_5010524578" evidence="1">
    <location>
        <begin position="27"/>
        <end position="97"/>
    </location>
</feature>
<protein>
    <submittedName>
        <fullName evidence="4">Serine protease inhibitor Kazal-type 13</fullName>
    </submittedName>
</protein>
<feature type="domain" description="Kazal-like" evidence="2">
    <location>
        <begin position="36"/>
        <end position="97"/>
    </location>
</feature>
<dbReference type="AlphaFoldDB" id="A0A1U7QIP7"/>
<evidence type="ECO:0000313" key="3">
    <source>
        <dbReference type="Proteomes" id="UP000886700"/>
    </source>
</evidence>
<dbReference type="OrthoDB" id="126772at2759"/>
<name>A0A1U7QIP7_MESAU</name>
<reference evidence="4" key="1">
    <citation type="submission" date="2025-08" db="UniProtKB">
        <authorList>
            <consortium name="RefSeq"/>
        </authorList>
    </citation>
    <scope>IDENTIFICATION</scope>
    <source>
        <tissue evidence="4">Liver</tissue>
    </source>
</reference>
<accession>A0A1U7QIP7</accession>
<dbReference type="InterPro" id="IPR002350">
    <property type="entry name" value="Kazal_dom"/>
</dbReference>
<dbReference type="GO" id="GO:0004867">
    <property type="term" value="F:serine-type endopeptidase inhibitor activity"/>
    <property type="evidence" value="ECO:0007669"/>
    <property type="project" value="UniProtKB-KW"/>
</dbReference>
<sequence length="97" mass="11151">MRRSICVHHVTTLSLMLSTLTHVAFSALIKSRNLSTWPKPPCKMYYPIDPSYEANCPDVVAFVCATNGLTYKNECFFCIDRWEFGSRIEFVKYGKCT</sequence>
<keyword evidence="4" id="KW-0722">Serine protease inhibitor</keyword>
<feature type="signal peptide" evidence="1">
    <location>
        <begin position="1"/>
        <end position="26"/>
    </location>
</feature>
<dbReference type="KEGG" id="maua:101829980"/>
<evidence type="ECO:0000256" key="1">
    <source>
        <dbReference type="SAM" id="SignalP"/>
    </source>
</evidence>
<dbReference type="Gene3D" id="3.30.60.30">
    <property type="match status" value="1"/>
</dbReference>
<dbReference type="SUPFAM" id="SSF100895">
    <property type="entry name" value="Kazal-type serine protease inhibitors"/>
    <property type="match status" value="1"/>
</dbReference>
<dbReference type="SMART" id="SM00280">
    <property type="entry name" value="KAZAL"/>
    <property type="match status" value="1"/>
</dbReference>
<keyword evidence="1" id="KW-0732">Signal</keyword>
<dbReference type="InterPro" id="IPR036058">
    <property type="entry name" value="Kazal_dom_sf"/>
</dbReference>
<organism evidence="3 4">
    <name type="scientific">Mesocricetus auratus</name>
    <name type="common">Golden hamster</name>
    <dbReference type="NCBI Taxonomy" id="10036"/>
    <lineage>
        <taxon>Eukaryota</taxon>
        <taxon>Metazoa</taxon>
        <taxon>Chordata</taxon>
        <taxon>Craniata</taxon>
        <taxon>Vertebrata</taxon>
        <taxon>Euteleostomi</taxon>
        <taxon>Mammalia</taxon>
        <taxon>Eutheria</taxon>
        <taxon>Euarchontoglires</taxon>
        <taxon>Glires</taxon>
        <taxon>Rodentia</taxon>
        <taxon>Myomorpha</taxon>
        <taxon>Muroidea</taxon>
        <taxon>Cricetidae</taxon>
        <taxon>Cricetinae</taxon>
        <taxon>Mesocricetus</taxon>
    </lineage>
</organism>
<evidence type="ECO:0000259" key="2">
    <source>
        <dbReference type="PROSITE" id="PS51465"/>
    </source>
</evidence>